<organism evidence="2 3">
    <name type="scientific">Euphydryas editha</name>
    <name type="common">Edith's checkerspot</name>
    <dbReference type="NCBI Taxonomy" id="104508"/>
    <lineage>
        <taxon>Eukaryota</taxon>
        <taxon>Metazoa</taxon>
        <taxon>Ecdysozoa</taxon>
        <taxon>Arthropoda</taxon>
        <taxon>Hexapoda</taxon>
        <taxon>Insecta</taxon>
        <taxon>Pterygota</taxon>
        <taxon>Neoptera</taxon>
        <taxon>Endopterygota</taxon>
        <taxon>Lepidoptera</taxon>
        <taxon>Glossata</taxon>
        <taxon>Ditrysia</taxon>
        <taxon>Papilionoidea</taxon>
        <taxon>Nymphalidae</taxon>
        <taxon>Nymphalinae</taxon>
        <taxon>Euphydryas</taxon>
    </lineage>
</organism>
<comment type="caution">
    <text evidence="2">The sequence shown here is derived from an EMBL/GenBank/DDBJ whole genome shotgun (WGS) entry which is preliminary data.</text>
</comment>
<feature type="region of interest" description="Disordered" evidence="1">
    <location>
        <begin position="1"/>
        <end position="21"/>
    </location>
</feature>
<dbReference type="AlphaFoldDB" id="A0AAU9UTF9"/>
<feature type="compositionally biased region" description="Polar residues" evidence="1">
    <location>
        <begin position="1"/>
        <end position="15"/>
    </location>
</feature>
<evidence type="ECO:0000313" key="2">
    <source>
        <dbReference type="EMBL" id="CAH2101342.1"/>
    </source>
</evidence>
<name>A0AAU9UTF9_EUPED</name>
<protein>
    <submittedName>
        <fullName evidence="2">Uncharacterized protein</fullName>
    </submittedName>
</protein>
<reference evidence="2" key="1">
    <citation type="submission" date="2022-03" db="EMBL/GenBank/DDBJ databases">
        <authorList>
            <person name="Tunstrom K."/>
        </authorList>
    </citation>
    <scope>NUCLEOTIDE SEQUENCE</scope>
</reference>
<keyword evidence="3" id="KW-1185">Reference proteome</keyword>
<proteinExistence type="predicted"/>
<dbReference type="EMBL" id="CAKOGL010000023">
    <property type="protein sequence ID" value="CAH2101342.1"/>
    <property type="molecule type" value="Genomic_DNA"/>
</dbReference>
<sequence>MSEVTTNGKQIFWQNPTPPSPRNSRIIRLQIEKETKESIKLHYEAIEEQILNLQPSRVTFGDKSYTFKHHAVCTMMDCKTCNVLTKTALLQACNVCRATPKELNNLDLLLKKQYPTTAFFKFGIFRLVKRNSKMLPLPVGLFSEDVLETSQKEFKNIRLFYDSKTSRIDTNTDIVHWMLMAGSKLDDPSRSDRAQ</sequence>
<dbReference type="Proteomes" id="UP001153954">
    <property type="component" value="Unassembled WGS sequence"/>
</dbReference>
<evidence type="ECO:0000256" key="1">
    <source>
        <dbReference type="SAM" id="MobiDB-lite"/>
    </source>
</evidence>
<gene>
    <name evidence="2" type="ORF">EEDITHA_LOCUS16109</name>
</gene>
<accession>A0AAU9UTF9</accession>
<evidence type="ECO:0000313" key="3">
    <source>
        <dbReference type="Proteomes" id="UP001153954"/>
    </source>
</evidence>